<evidence type="ECO:0000313" key="4">
    <source>
        <dbReference type="Proteomes" id="UP000054466"/>
    </source>
</evidence>
<evidence type="ECO:0000256" key="2">
    <source>
        <dbReference type="SAM" id="SignalP"/>
    </source>
</evidence>
<name>A0A0D2AXG7_9EURO</name>
<dbReference type="Proteomes" id="UP000054466">
    <property type="component" value="Unassembled WGS sequence"/>
</dbReference>
<proteinExistence type="predicted"/>
<sequence>MLLPMFLPLIALLLSSPAHATEQQQKTVGLTKTQEPNPTITASVKSIFSSFSRDESLTFDPKSASGCCDPTCALGLCNGIYPFDTTSAPDPARTATAPPAIVTEACCSAGCPDGYCRGFERWRHWWPIGCVGRDCAVPTGQRWRHWPAGHRPSFRCKGRDCPPGTGQSDSTIISIFQDADSGAIRGVKPTDTPSPNPQAAESDPTPQFHAAELAGQDQDTLPIIVENSAKEPVTLLADIDLALTENYISSGMLSALGVSPTSSALSPIAKQDQRTAALGTPAFKVTPNATITLNLLAGPQGALKQFGDVEFNVFDLPPISQRDGVPWEPEVFLGVVFLREASALRLVDGFAGHAALEGLPVLVRDIKSTDDGKEADEGWEKDEL</sequence>
<reference evidence="3 4" key="1">
    <citation type="submission" date="2015-01" db="EMBL/GenBank/DDBJ databases">
        <title>The Genome Sequence of Cladophialophora immunda CBS83496.</title>
        <authorList>
            <consortium name="The Broad Institute Genomics Platform"/>
            <person name="Cuomo C."/>
            <person name="de Hoog S."/>
            <person name="Gorbushina A."/>
            <person name="Stielow B."/>
            <person name="Teixiera M."/>
            <person name="Abouelleil A."/>
            <person name="Chapman S.B."/>
            <person name="Priest M."/>
            <person name="Young S.K."/>
            <person name="Wortman J."/>
            <person name="Nusbaum C."/>
            <person name="Birren B."/>
        </authorList>
    </citation>
    <scope>NUCLEOTIDE SEQUENCE [LARGE SCALE GENOMIC DNA]</scope>
    <source>
        <strain evidence="3 4">CBS 83496</strain>
    </source>
</reference>
<protein>
    <submittedName>
        <fullName evidence="3">Uncharacterized protein</fullName>
    </submittedName>
</protein>
<dbReference type="HOGENOM" id="CLU_713789_0_0_1"/>
<dbReference type="AlphaFoldDB" id="A0A0D2AXG7"/>
<gene>
    <name evidence="3" type="ORF">PV07_05756</name>
</gene>
<dbReference type="EMBL" id="KN847042">
    <property type="protein sequence ID" value="KIW29972.1"/>
    <property type="molecule type" value="Genomic_DNA"/>
</dbReference>
<accession>A0A0D2AXG7</accession>
<keyword evidence="2" id="KW-0732">Signal</keyword>
<feature type="region of interest" description="Disordered" evidence="1">
    <location>
        <begin position="183"/>
        <end position="204"/>
    </location>
</feature>
<evidence type="ECO:0000256" key="1">
    <source>
        <dbReference type="SAM" id="MobiDB-lite"/>
    </source>
</evidence>
<feature type="signal peptide" evidence="2">
    <location>
        <begin position="1"/>
        <end position="20"/>
    </location>
</feature>
<feature type="chain" id="PRO_5002238749" evidence="2">
    <location>
        <begin position="21"/>
        <end position="384"/>
    </location>
</feature>
<evidence type="ECO:0000313" key="3">
    <source>
        <dbReference type="EMBL" id="KIW29972.1"/>
    </source>
</evidence>
<dbReference type="GeneID" id="27344950"/>
<organism evidence="3 4">
    <name type="scientific">Cladophialophora immunda</name>
    <dbReference type="NCBI Taxonomy" id="569365"/>
    <lineage>
        <taxon>Eukaryota</taxon>
        <taxon>Fungi</taxon>
        <taxon>Dikarya</taxon>
        <taxon>Ascomycota</taxon>
        <taxon>Pezizomycotina</taxon>
        <taxon>Eurotiomycetes</taxon>
        <taxon>Chaetothyriomycetidae</taxon>
        <taxon>Chaetothyriales</taxon>
        <taxon>Herpotrichiellaceae</taxon>
        <taxon>Cladophialophora</taxon>
    </lineage>
</organism>
<dbReference type="RefSeq" id="XP_016250188.1">
    <property type="nucleotide sequence ID" value="XM_016392669.1"/>
</dbReference>
<dbReference type="VEuPathDB" id="FungiDB:PV07_05756"/>
<keyword evidence="4" id="KW-1185">Reference proteome</keyword>
<dbReference type="OrthoDB" id="4146671at2759"/>